<evidence type="ECO:0000256" key="9">
    <source>
        <dbReference type="RuleBase" id="RU361189"/>
    </source>
</evidence>
<dbReference type="InterPro" id="IPR002490">
    <property type="entry name" value="V-ATPase_116kDa_su"/>
</dbReference>
<evidence type="ECO:0000256" key="5">
    <source>
        <dbReference type="ARBA" id="ARBA00022781"/>
    </source>
</evidence>
<dbReference type="PIRSF" id="PIRSF001293">
    <property type="entry name" value="ATP6V0A1"/>
    <property type="match status" value="1"/>
</dbReference>
<evidence type="ECO:0000256" key="7">
    <source>
        <dbReference type="ARBA" id="ARBA00023065"/>
    </source>
</evidence>
<dbReference type="WBParaSite" id="TTAC_0000113601-mRNA-1">
    <property type="protein sequence ID" value="TTAC_0000113601-mRNA-1"/>
    <property type="gene ID" value="TTAC_0000113601"/>
</dbReference>
<comment type="function">
    <text evidence="9">Essential component of the vacuolar proton pump (V-ATPase), a multimeric enzyme that catalyzes the translocation of protons across the membranes. Required for assembly and activity of the V-ATPase.</text>
</comment>
<keyword evidence="5 9" id="KW-0375">Hydrogen ion transport</keyword>
<evidence type="ECO:0000256" key="1">
    <source>
        <dbReference type="ARBA" id="ARBA00004141"/>
    </source>
</evidence>
<evidence type="ECO:0000313" key="12">
    <source>
        <dbReference type="Proteomes" id="UP000274429"/>
    </source>
</evidence>
<evidence type="ECO:0000313" key="13">
    <source>
        <dbReference type="WBParaSite" id="TTAC_0000113601-mRNA-1"/>
    </source>
</evidence>
<evidence type="ECO:0000256" key="3">
    <source>
        <dbReference type="ARBA" id="ARBA00022448"/>
    </source>
</evidence>
<evidence type="ECO:0000256" key="2">
    <source>
        <dbReference type="ARBA" id="ARBA00009904"/>
    </source>
</evidence>
<dbReference type="GO" id="GO:0046961">
    <property type="term" value="F:proton-transporting ATPase activity, rotational mechanism"/>
    <property type="evidence" value="ECO:0007669"/>
    <property type="project" value="InterPro"/>
</dbReference>
<keyword evidence="6 9" id="KW-1133">Transmembrane helix</keyword>
<proteinExistence type="inferred from homology"/>
<feature type="transmembrane region" description="Helical" evidence="9">
    <location>
        <begin position="434"/>
        <end position="459"/>
    </location>
</feature>
<keyword evidence="10" id="KW-0175">Coiled coil</keyword>
<feature type="coiled-coil region" evidence="10">
    <location>
        <begin position="94"/>
        <end position="121"/>
    </location>
</feature>
<gene>
    <name evidence="11" type="ORF">TTAC_LOCUS1137</name>
</gene>
<dbReference type="PANTHER" id="PTHR11629:SF63">
    <property type="entry name" value="V-TYPE PROTON ATPASE SUBUNIT A"/>
    <property type="match status" value="1"/>
</dbReference>
<dbReference type="AlphaFoldDB" id="A0A0R3WKA1"/>
<dbReference type="Pfam" id="PF01496">
    <property type="entry name" value="V_ATPase_I"/>
    <property type="match status" value="1"/>
</dbReference>
<dbReference type="GO" id="GO:0051117">
    <property type="term" value="F:ATPase binding"/>
    <property type="evidence" value="ECO:0007669"/>
    <property type="project" value="TreeGrafter"/>
</dbReference>
<feature type="transmembrane region" description="Helical" evidence="9">
    <location>
        <begin position="618"/>
        <end position="637"/>
    </location>
</feature>
<keyword evidence="8 9" id="KW-0472">Membrane</keyword>
<keyword evidence="7 9" id="KW-0406">Ion transport</keyword>
<dbReference type="Proteomes" id="UP000274429">
    <property type="component" value="Unassembled WGS sequence"/>
</dbReference>
<feature type="transmembrane region" description="Helical" evidence="9">
    <location>
        <begin position="844"/>
        <end position="869"/>
    </location>
</feature>
<keyword evidence="12" id="KW-1185">Reference proteome</keyword>
<reference evidence="11 12" key="2">
    <citation type="submission" date="2018-11" db="EMBL/GenBank/DDBJ databases">
        <authorList>
            <consortium name="Pathogen Informatics"/>
        </authorList>
    </citation>
    <scope>NUCLEOTIDE SEQUENCE [LARGE SCALE GENOMIC DNA]</scope>
</reference>
<dbReference type="PANTHER" id="PTHR11629">
    <property type="entry name" value="VACUOLAR PROTON ATPASES"/>
    <property type="match status" value="1"/>
</dbReference>
<dbReference type="EMBL" id="UYWX01000192">
    <property type="protein sequence ID" value="VDM17523.1"/>
    <property type="molecule type" value="Genomic_DNA"/>
</dbReference>
<feature type="transmembrane region" description="Helical" evidence="9">
    <location>
        <begin position="700"/>
        <end position="719"/>
    </location>
</feature>
<comment type="subcellular location">
    <subcellularLocation>
        <location evidence="1">Membrane</location>
        <topology evidence="1">Multi-pass membrane protein</topology>
    </subcellularLocation>
</comment>
<protein>
    <recommendedName>
        <fullName evidence="9">V-type proton ATPase subunit a</fullName>
    </recommendedName>
</protein>
<feature type="transmembrane region" description="Helical" evidence="9">
    <location>
        <begin position="575"/>
        <end position="597"/>
    </location>
</feature>
<dbReference type="OrthoDB" id="10264220at2759"/>
<dbReference type="GO" id="GO:0007035">
    <property type="term" value="P:vacuolar acidification"/>
    <property type="evidence" value="ECO:0007669"/>
    <property type="project" value="TreeGrafter"/>
</dbReference>
<reference evidence="13" key="1">
    <citation type="submission" date="2017-02" db="UniProtKB">
        <authorList>
            <consortium name="WormBaseParasite"/>
        </authorList>
    </citation>
    <scope>IDENTIFICATION</scope>
</reference>
<name>A0A0R3WKA1_HYDTA</name>
<comment type="similarity">
    <text evidence="2 9">Belongs to the V-ATPase 116 kDa subunit family.</text>
</comment>
<evidence type="ECO:0000256" key="8">
    <source>
        <dbReference type="ARBA" id="ARBA00023136"/>
    </source>
</evidence>
<feature type="transmembrane region" description="Helical" evidence="9">
    <location>
        <begin position="480"/>
        <end position="497"/>
    </location>
</feature>
<organism evidence="13">
    <name type="scientific">Hydatigena taeniaeformis</name>
    <name type="common">Feline tapeworm</name>
    <name type="synonym">Taenia taeniaeformis</name>
    <dbReference type="NCBI Taxonomy" id="6205"/>
    <lineage>
        <taxon>Eukaryota</taxon>
        <taxon>Metazoa</taxon>
        <taxon>Spiralia</taxon>
        <taxon>Lophotrochozoa</taxon>
        <taxon>Platyhelminthes</taxon>
        <taxon>Cestoda</taxon>
        <taxon>Eucestoda</taxon>
        <taxon>Cyclophyllidea</taxon>
        <taxon>Taeniidae</taxon>
        <taxon>Hydatigera</taxon>
    </lineage>
</organism>
<dbReference type="STRING" id="6205.A0A0R3WKA1"/>
<evidence type="ECO:0000256" key="10">
    <source>
        <dbReference type="SAM" id="Coils"/>
    </source>
</evidence>
<evidence type="ECO:0000313" key="11">
    <source>
        <dbReference type="EMBL" id="VDM17523.1"/>
    </source>
</evidence>
<dbReference type="GO" id="GO:0005886">
    <property type="term" value="C:plasma membrane"/>
    <property type="evidence" value="ECO:0007669"/>
    <property type="project" value="TreeGrafter"/>
</dbReference>
<evidence type="ECO:0000256" key="6">
    <source>
        <dbReference type="ARBA" id="ARBA00022989"/>
    </source>
</evidence>
<dbReference type="InterPro" id="IPR026028">
    <property type="entry name" value="V-type_ATPase_116kDa_su_euka"/>
</dbReference>
<accession>A0A0R3WKA1</accession>
<sequence length="912" mass="104018">MGSLFRSEDMQLSQLILHTDSAYMCIAQLGELGVVQIRDTTPDVNAFQRKFVDEVRRCDEMERKLRYIENELQKDDFPIFEPDEVPEAPPPREMLDLESNLDKLENELREVNFSLEQMKKSFMELTELKMVLRRAQLFFEEGSYEVNVNLGSGDEMLVEVSESQGSRDLRSGYIEMVPQSDDFGVGFRQGHATSTTYSSHHVEFVAGVIIRERTVPFERMLWRACRGNVFLRYADLESIEDPATGELLNKCMFIVFFQGPQLRSRVENICDGFHATLYACPDTQEKRQAMLLDVTSRREDLQVVLNRTSEHRARVLETAAQSLREWFYKVYKMKSVYHALNLFNLDVTTKCMVGECWSAVSDLDAVQIALRRGMELSNSSLQPILNRLHTTEKPPTFHRVNKFTGAFQNIVDAYGVAKYREVNPALFTVITFPFLFAVMFGDAGHGAIMFLMGLFLVFLEKGFATKKIKGELWDTFFGGRYIILLMGLFSIYTGLVYNDIFSKAANIFGSSWFPLFDNRTLEGGESLQLNPDTHIGGGSAPVGMFAGFPYSFGLDPVWQVSHNVIMFTNSLKMKLSIILGVLHMLFGILLGAFNYKYVSSYLFFKNSLSIYCDLIPEVLFMLSIFGYLVFMIFYKWIVFCSKDASTAPSLLISLINMMKFDYEKKDDTQLLYNGQVSFEISFLQVELAIINHDRFCLQQIVQSILVVVALLCIPWMLLAKPLILYRRYKVRRTLDTIRAARFGDLSNTDDPEAGVGTNDQMPFRNNVSPSDSEVPQSGIGHGDSEEFVFGEVMVYQTIHTIEFCLGCISNTASYLRLWALSLAHAQLSEVLWEMLMMNGLKVNGYYGSIILFFVFAAWAGLTVGVLVLMEGLSAFLHALRLHWVEFQNKFYEGSGYLFEPFSFANIEKLSVE</sequence>
<keyword evidence="4 9" id="KW-0812">Transmembrane</keyword>
<keyword evidence="3 9" id="KW-0813">Transport</keyword>
<dbReference type="GO" id="GO:0000220">
    <property type="term" value="C:vacuolar proton-transporting V-type ATPase, V0 domain"/>
    <property type="evidence" value="ECO:0007669"/>
    <property type="project" value="InterPro"/>
</dbReference>
<evidence type="ECO:0000256" key="4">
    <source>
        <dbReference type="ARBA" id="ARBA00022692"/>
    </source>
</evidence>